<protein>
    <submittedName>
        <fullName evidence="5">TetR/AcrR family transcriptional regulator</fullName>
    </submittedName>
</protein>
<dbReference type="GO" id="GO:0003677">
    <property type="term" value="F:DNA binding"/>
    <property type="evidence" value="ECO:0007669"/>
    <property type="project" value="UniProtKB-UniRule"/>
</dbReference>
<keyword evidence="6" id="KW-1185">Reference proteome</keyword>
<dbReference type="OrthoDB" id="9810250at2"/>
<name>A0A494Z7K8_9BACI</name>
<dbReference type="EMBL" id="RBZO01000001">
    <property type="protein sequence ID" value="RKQ18575.1"/>
    <property type="molecule type" value="Genomic_DNA"/>
</dbReference>
<dbReference type="InterPro" id="IPR050624">
    <property type="entry name" value="HTH-type_Tx_Regulator"/>
</dbReference>
<dbReference type="Pfam" id="PF14278">
    <property type="entry name" value="TetR_C_8"/>
    <property type="match status" value="1"/>
</dbReference>
<comment type="caution">
    <text evidence="5">The sequence shown here is derived from an EMBL/GenBank/DDBJ whole genome shotgun (WGS) entry which is preliminary data.</text>
</comment>
<dbReference type="PANTHER" id="PTHR43479">
    <property type="entry name" value="ACREF/ENVCD OPERON REPRESSOR-RELATED"/>
    <property type="match status" value="1"/>
</dbReference>
<dbReference type="PANTHER" id="PTHR43479:SF7">
    <property type="entry name" value="TETR-FAMILY TRANSCRIPTIONAL REGULATOR"/>
    <property type="match status" value="1"/>
</dbReference>
<keyword evidence="1" id="KW-0678">Repressor</keyword>
<reference evidence="5 6" key="1">
    <citation type="journal article" date="2015" name="Antonie Van Leeuwenhoek">
        <title>Oceanobacillus bengalensis sp. nov., a bacterium isolated from seawater of the Bay of Bengal.</title>
        <authorList>
            <person name="Yongchang O."/>
            <person name="Xiang W."/>
            <person name="Wang G."/>
        </authorList>
    </citation>
    <scope>NUCLEOTIDE SEQUENCE [LARGE SCALE GENOMIC DNA]</scope>
    <source>
        <strain evidence="5 6">MCCC 1K00260</strain>
    </source>
</reference>
<organism evidence="5 6">
    <name type="scientific">Oceanobacillus bengalensis</name>
    <dbReference type="NCBI Taxonomy" id="1435466"/>
    <lineage>
        <taxon>Bacteria</taxon>
        <taxon>Bacillati</taxon>
        <taxon>Bacillota</taxon>
        <taxon>Bacilli</taxon>
        <taxon>Bacillales</taxon>
        <taxon>Bacillaceae</taxon>
        <taxon>Oceanobacillus</taxon>
    </lineage>
</organism>
<accession>A0A494Z7K8</accession>
<dbReference type="PROSITE" id="PS50977">
    <property type="entry name" value="HTH_TETR_2"/>
    <property type="match status" value="1"/>
</dbReference>
<gene>
    <name evidence="5" type="ORF">D8M05_00215</name>
</gene>
<evidence type="ECO:0000256" key="2">
    <source>
        <dbReference type="ARBA" id="ARBA00023125"/>
    </source>
</evidence>
<sequence>MVEFQLLDRRVHRSKHALCNALFDLLEQNKYDHISIKDIIVKAGYSRGTFYSHYRNKDDLLYECIESLFDKMVKSYRNWYIDKDLLNIKEFHNEPLTFLSHMKQYGRYYQILLGKNVQIDFRQKITEVLLNLFVDDFEYIGKSEQNPLEQSLLNRYCGYGVIGVILEWINEDFPTSPQKLSEELVKTMQTPLGNIRIKRKSQWNSYYYSDTIS</sequence>
<dbReference type="Pfam" id="PF00440">
    <property type="entry name" value="TetR_N"/>
    <property type="match status" value="1"/>
</dbReference>
<proteinExistence type="predicted"/>
<dbReference type="Gene3D" id="1.10.357.10">
    <property type="entry name" value="Tetracycline Repressor, domain 2"/>
    <property type="match status" value="1"/>
</dbReference>
<dbReference type="SUPFAM" id="SSF46689">
    <property type="entry name" value="Homeodomain-like"/>
    <property type="match status" value="1"/>
</dbReference>
<evidence type="ECO:0000256" key="3">
    <source>
        <dbReference type="PROSITE-ProRule" id="PRU00335"/>
    </source>
</evidence>
<evidence type="ECO:0000313" key="6">
    <source>
        <dbReference type="Proteomes" id="UP000281813"/>
    </source>
</evidence>
<feature type="domain" description="HTH tetR-type" evidence="4">
    <location>
        <begin position="12"/>
        <end position="72"/>
    </location>
</feature>
<dbReference type="InterPro" id="IPR039532">
    <property type="entry name" value="TetR_C_Firmicutes"/>
</dbReference>
<dbReference type="InterPro" id="IPR001647">
    <property type="entry name" value="HTH_TetR"/>
</dbReference>
<dbReference type="InterPro" id="IPR009057">
    <property type="entry name" value="Homeodomain-like_sf"/>
</dbReference>
<evidence type="ECO:0000256" key="1">
    <source>
        <dbReference type="ARBA" id="ARBA00022491"/>
    </source>
</evidence>
<evidence type="ECO:0000259" key="4">
    <source>
        <dbReference type="PROSITE" id="PS50977"/>
    </source>
</evidence>
<dbReference type="AlphaFoldDB" id="A0A494Z7K8"/>
<evidence type="ECO:0000313" key="5">
    <source>
        <dbReference type="EMBL" id="RKQ18575.1"/>
    </source>
</evidence>
<dbReference type="RefSeq" id="WP_121127547.1">
    <property type="nucleotide sequence ID" value="NZ_JBHUFK010000020.1"/>
</dbReference>
<feature type="DNA-binding region" description="H-T-H motif" evidence="3">
    <location>
        <begin position="35"/>
        <end position="54"/>
    </location>
</feature>
<keyword evidence="2 3" id="KW-0238">DNA-binding</keyword>
<dbReference type="Proteomes" id="UP000281813">
    <property type="component" value="Unassembled WGS sequence"/>
</dbReference>